<comment type="subcellular location">
    <subcellularLocation>
        <location evidence="1">Cell membrane</location>
        <topology evidence="1">Lipid-anchor</topology>
        <topology evidence="1">GPI-anchor</topology>
    </subcellularLocation>
</comment>
<dbReference type="GeneTree" id="ENSGT00940000161256"/>
<name>A0A8C6Y2M6_NAJNA</name>
<keyword evidence="7" id="KW-0675">Receptor</keyword>
<proteinExistence type="inferred from homology"/>
<comment type="similarity">
    <text evidence="2">Belongs to the GDNFR family.</text>
</comment>
<feature type="domain" description="GDNF/GAS1" evidence="10">
    <location>
        <begin position="9"/>
        <end position="92"/>
    </location>
</feature>
<evidence type="ECO:0000256" key="4">
    <source>
        <dbReference type="ARBA" id="ARBA00022622"/>
    </source>
</evidence>
<keyword evidence="8" id="KW-0325">Glycoprotein</keyword>
<dbReference type="PANTHER" id="PTHR10269">
    <property type="entry name" value="GDNF RECEPTOR ALPHA"/>
    <property type="match status" value="1"/>
</dbReference>
<keyword evidence="3" id="KW-1003">Cell membrane</keyword>
<dbReference type="Gene3D" id="1.10.220.110">
    <property type="entry name" value="GDNF binding domain"/>
    <property type="match status" value="1"/>
</dbReference>
<dbReference type="PANTHER" id="PTHR10269:SF15">
    <property type="entry name" value="GDNF FAMILY RECEPTOR ALPHA-3"/>
    <property type="match status" value="1"/>
</dbReference>
<dbReference type="GO" id="GO:0007169">
    <property type="term" value="P:cell surface receptor protein tyrosine kinase signaling pathway"/>
    <property type="evidence" value="ECO:0007669"/>
    <property type="project" value="UniProtKB-ARBA"/>
</dbReference>
<evidence type="ECO:0000256" key="9">
    <source>
        <dbReference type="ARBA" id="ARBA00023288"/>
    </source>
</evidence>
<organism evidence="11 12">
    <name type="scientific">Naja naja</name>
    <name type="common">Indian cobra</name>
    <dbReference type="NCBI Taxonomy" id="35670"/>
    <lineage>
        <taxon>Eukaryota</taxon>
        <taxon>Metazoa</taxon>
        <taxon>Chordata</taxon>
        <taxon>Craniata</taxon>
        <taxon>Vertebrata</taxon>
        <taxon>Euteleostomi</taxon>
        <taxon>Lepidosauria</taxon>
        <taxon>Squamata</taxon>
        <taxon>Bifurcata</taxon>
        <taxon>Unidentata</taxon>
        <taxon>Episquamata</taxon>
        <taxon>Toxicofera</taxon>
        <taxon>Serpentes</taxon>
        <taxon>Colubroidea</taxon>
        <taxon>Elapidae</taxon>
        <taxon>Elapinae</taxon>
        <taxon>Naja</taxon>
    </lineage>
</organism>
<dbReference type="InterPro" id="IPR003438">
    <property type="entry name" value="GDNF_rcpt"/>
</dbReference>
<evidence type="ECO:0000256" key="1">
    <source>
        <dbReference type="ARBA" id="ARBA00004609"/>
    </source>
</evidence>
<evidence type="ECO:0000256" key="8">
    <source>
        <dbReference type="ARBA" id="ARBA00023180"/>
    </source>
</evidence>
<evidence type="ECO:0000256" key="2">
    <source>
        <dbReference type="ARBA" id="ARBA00005961"/>
    </source>
</evidence>
<dbReference type="SUPFAM" id="SSF110035">
    <property type="entry name" value="GDNF receptor-like"/>
    <property type="match status" value="1"/>
</dbReference>
<reference evidence="11" key="1">
    <citation type="submission" date="2025-08" db="UniProtKB">
        <authorList>
            <consortium name="Ensembl"/>
        </authorList>
    </citation>
    <scope>IDENTIFICATION</scope>
</reference>
<dbReference type="AlphaFoldDB" id="A0A8C6Y2M6"/>
<sequence length="458" mass="52136">MSFEQPNNCVTAETLCLAEPSCSATYQILQNCSQHLSKNSYIFLHHEAKNRCTEAQIKMRNSHFEHCKCHQHAQKKEGRCLQIYRAVHSTLTQGYPLFLRFALRLSYLQERAKMTFVVHISIGIPLPNACLFAANVCQLDHKCMRQRSQYAQACSTGYPCDQRICHRSLRHFFEKVGPDFTKRLLFCPCQDESCGERRWKTIVPDCSFLSSSKPNCLFLRDACFNDNVCRSRLTGFQEKCKSLQAFTDGCSPLNYAACLQAYMKMIGTSLTPNYVSNSSTEITLWCSCANSGNQKEDCDQIFNLFSRNKCLNRIQQVLTSSGEPVAEILSSSENQQIPPLTGPDPIYSLPPESHLISWVFFCCPAQENGAGKQVSGVGKKWDFVVTFPQEWRGNGDFTVSFCHAHQATPTEPVVKKFESHHCVYPTSLSMVVRFITDFHKDWRNSWRTDLPGTVRILK</sequence>
<keyword evidence="9" id="KW-0449">Lipoprotein</keyword>
<evidence type="ECO:0000256" key="7">
    <source>
        <dbReference type="ARBA" id="ARBA00023170"/>
    </source>
</evidence>
<keyword evidence="5" id="KW-0732">Signal</keyword>
<dbReference type="Proteomes" id="UP000694559">
    <property type="component" value="Unplaced"/>
</dbReference>
<feature type="domain" description="GDNF/GAS1" evidence="10">
    <location>
        <begin position="216"/>
        <end position="310"/>
    </location>
</feature>
<dbReference type="FunFam" id="1.10.220.110:FF:000001">
    <property type="entry name" value="GDNF family receptor alpha"/>
    <property type="match status" value="1"/>
</dbReference>
<dbReference type="GO" id="GO:0007399">
    <property type="term" value="P:nervous system development"/>
    <property type="evidence" value="ECO:0007669"/>
    <property type="project" value="TreeGrafter"/>
</dbReference>
<evidence type="ECO:0000313" key="11">
    <source>
        <dbReference type="Ensembl" id="ENSNNAP00000023170.1"/>
    </source>
</evidence>
<dbReference type="GO" id="GO:0009897">
    <property type="term" value="C:external side of plasma membrane"/>
    <property type="evidence" value="ECO:0007669"/>
    <property type="project" value="TreeGrafter"/>
</dbReference>
<dbReference type="PRINTS" id="PR01316">
    <property type="entry name" value="GDNFRECEPTOR"/>
</dbReference>
<keyword evidence="6" id="KW-0472">Membrane</keyword>
<dbReference type="SMART" id="SM00907">
    <property type="entry name" value="GDNF"/>
    <property type="match status" value="3"/>
</dbReference>
<dbReference type="InterPro" id="IPR016017">
    <property type="entry name" value="GDNF/GAS1"/>
</dbReference>
<evidence type="ECO:0000256" key="6">
    <source>
        <dbReference type="ARBA" id="ARBA00023136"/>
    </source>
</evidence>
<evidence type="ECO:0000259" key="10">
    <source>
        <dbReference type="SMART" id="SM00907"/>
    </source>
</evidence>
<keyword evidence="4" id="KW-0336">GPI-anchor</keyword>
<dbReference type="Pfam" id="PF02351">
    <property type="entry name" value="GDNF"/>
    <property type="match status" value="2"/>
</dbReference>
<feature type="domain" description="GDNF/GAS1" evidence="10">
    <location>
        <begin position="130"/>
        <end position="206"/>
    </location>
</feature>
<accession>A0A8C6Y2M6</accession>
<dbReference type="GO" id="GO:0043235">
    <property type="term" value="C:receptor complex"/>
    <property type="evidence" value="ECO:0007669"/>
    <property type="project" value="TreeGrafter"/>
</dbReference>
<dbReference type="OrthoDB" id="9894700at2759"/>
<dbReference type="GO" id="GO:0038023">
    <property type="term" value="F:signaling receptor activity"/>
    <property type="evidence" value="ECO:0007669"/>
    <property type="project" value="InterPro"/>
</dbReference>
<protein>
    <submittedName>
        <fullName evidence="11">GDNF family receptor alpha 3</fullName>
    </submittedName>
</protein>
<dbReference type="Ensembl" id="ENSNNAT00000024279.1">
    <property type="protein sequence ID" value="ENSNNAP00000023170.1"/>
    <property type="gene ID" value="ENSNNAG00000014914.1"/>
</dbReference>
<evidence type="ECO:0000256" key="5">
    <source>
        <dbReference type="ARBA" id="ARBA00022729"/>
    </source>
</evidence>
<dbReference type="InterPro" id="IPR037193">
    <property type="entry name" value="GDNF_alpha"/>
</dbReference>
<evidence type="ECO:0000256" key="3">
    <source>
        <dbReference type="ARBA" id="ARBA00022475"/>
    </source>
</evidence>
<keyword evidence="12" id="KW-1185">Reference proteome</keyword>
<reference evidence="11" key="2">
    <citation type="submission" date="2025-09" db="UniProtKB">
        <authorList>
            <consortium name="Ensembl"/>
        </authorList>
    </citation>
    <scope>IDENTIFICATION</scope>
</reference>
<evidence type="ECO:0000313" key="12">
    <source>
        <dbReference type="Proteomes" id="UP000694559"/>
    </source>
</evidence>